<sequence>MASTLPTYGSGDSRHSDSTNTSPWRQRAAGWLLLLMLLGLLLTSRHLKAQTSPESRPTFFFGLG</sequence>
<feature type="region of interest" description="Disordered" evidence="1">
    <location>
        <begin position="1"/>
        <end position="23"/>
    </location>
</feature>
<name>A0A8T9Q038_9BACT</name>
<organism evidence="3 4">
    <name type="scientific">Hymenobacter cellulosilyticus</name>
    <dbReference type="NCBI Taxonomy" id="2932248"/>
    <lineage>
        <taxon>Bacteria</taxon>
        <taxon>Pseudomonadati</taxon>
        <taxon>Bacteroidota</taxon>
        <taxon>Cytophagia</taxon>
        <taxon>Cytophagales</taxon>
        <taxon>Hymenobacteraceae</taxon>
        <taxon>Hymenobacter</taxon>
    </lineage>
</organism>
<keyword evidence="2" id="KW-0812">Transmembrane</keyword>
<gene>
    <name evidence="3" type="ORF">MUN79_19270</name>
</gene>
<dbReference type="AlphaFoldDB" id="A0A8T9Q038"/>
<keyword evidence="4" id="KW-1185">Reference proteome</keyword>
<dbReference type="KEGG" id="hcu:MUN79_19270"/>
<keyword evidence="2" id="KW-1133">Transmembrane helix</keyword>
<reference evidence="3" key="1">
    <citation type="submission" date="2022-04" db="EMBL/GenBank/DDBJ databases">
        <title>Hymenobacter sp. isolated from the air.</title>
        <authorList>
            <person name="Won M."/>
            <person name="Lee C.-M."/>
            <person name="Woen H.-Y."/>
            <person name="Kwon S.-W."/>
        </authorList>
    </citation>
    <scope>NUCLEOTIDE SEQUENCE</scope>
    <source>
        <strain evidence="3">5116S-3</strain>
    </source>
</reference>
<feature type="transmembrane region" description="Helical" evidence="2">
    <location>
        <begin position="28"/>
        <end position="47"/>
    </location>
</feature>
<keyword evidence="2" id="KW-0472">Membrane</keyword>
<evidence type="ECO:0000313" key="4">
    <source>
        <dbReference type="Proteomes" id="UP000831796"/>
    </source>
</evidence>
<evidence type="ECO:0000256" key="2">
    <source>
        <dbReference type="SAM" id="Phobius"/>
    </source>
</evidence>
<evidence type="ECO:0000256" key="1">
    <source>
        <dbReference type="SAM" id="MobiDB-lite"/>
    </source>
</evidence>
<dbReference type="EMBL" id="CP095046">
    <property type="protein sequence ID" value="UOQ70814.1"/>
    <property type="molecule type" value="Genomic_DNA"/>
</dbReference>
<dbReference type="Proteomes" id="UP000831796">
    <property type="component" value="Chromosome"/>
</dbReference>
<protein>
    <submittedName>
        <fullName evidence="3">Uncharacterized protein</fullName>
    </submittedName>
</protein>
<dbReference type="RefSeq" id="WP_244674231.1">
    <property type="nucleotide sequence ID" value="NZ_CP095046.1"/>
</dbReference>
<evidence type="ECO:0000313" key="3">
    <source>
        <dbReference type="EMBL" id="UOQ70814.1"/>
    </source>
</evidence>
<accession>A0A8T9Q038</accession>
<proteinExistence type="predicted"/>